<organism evidence="2 3">
    <name type="scientific">Paenibacillus oenotherae</name>
    <dbReference type="NCBI Taxonomy" id="1435645"/>
    <lineage>
        <taxon>Bacteria</taxon>
        <taxon>Bacillati</taxon>
        <taxon>Bacillota</taxon>
        <taxon>Bacilli</taxon>
        <taxon>Bacillales</taxon>
        <taxon>Paenibacillaceae</taxon>
        <taxon>Paenibacillus</taxon>
    </lineage>
</organism>
<dbReference type="EMBL" id="JAHZIJ010000019">
    <property type="protein sequence ID" value="MBW7477004.1"/>
    <property type="molecule type" value="Genomic_DNA"/>
</dbReference>
<dbReference type="Proteomes" id="UP000812277">
    <property type="component" value="Unassembled WGS sequence"/>
</dbReference>
<dbReference type="SMART" id="SM00471">
    <property type="entry name" value="HDc"/>
    <property type="match status" value="1"/>
</dbReference>
<dbReference type="PANTHER" id="PTHR45228">
    <property type="entry name" value="CYCLIC DI-GMP PHOSPHODIESTERASE TM_0186-RELATED"/>
    <property type="match status" value="1"/>
</dbReference>
<dbReference type="PANTHER" id="PTHR45228:SF9">
    <property type="entry name" value="3'3'-CGAMP-SPECIFIC PHOSPHODIESTERASE 2"/>
    <property type="match status" value="1"/>
</dbReference>
<comment type="caution">
    <text evidence="2">The sequence shown here is derived from an EMBL/GenBank/DDBJ whole genome shotgun (WGS) entry which is preliminary data.</text>
</comment>
<evidence type="ECO:0000259" key="1">
    <source>
        <dbReference type="PROSITE" id="PS51832"/>
    </source>
</evidence>
<dbReference type="InterPro" id="IPR003018">
    <property type="entry name" value="GAF"/>
</dbReference>
<reference evidence="2 3" key="1">
    <citation type="submission" date="2021-07" db="EMBL/GenBank/DDBJ databases">
        <title>Paenibacillus radiodurans sp. nov., isolated from the southeastern edge of Tengger Desert.</title>
        <authorList>
            <person name="Zhang G."/>
        </authorList>
    </citation>
    <scope>NUCLEOTIDE SEQUENCE [LARGE SCALE GENOMIC DNA]</scope>
    <source>
        <strain evidence="2 3">DT7-4</strain>
    </source>
</reference>
<accession>A0ABS7DAN8</accession>
<dbReference type="SUPFAM" id="SSF109604">
    <property type="entry name" value="HD-domain/PDEase-like"/>
    <property type="match status" value="1"/>
</dbReference>
<evidence type="ECO:0000313" key="2">
    <source>
        <dbReference type="EMBL" id="MBW7477004.1"/>
    </source>
</evidence>
<dbReference type="Pfam" id="PF13487">
    <property type="entry name" value="HD_5"/>
    <property type="match status" value="1"/>
</dbReference>
<dbReference type="InterPro" id="IPR003607">
    <property type="entry name" value="HD/PDEase_dom"/>
</dbReference>
<sequence length="437" mass="49089">MRSTNVQTSHSSSTLLFRLFSIYFLSLHGAKAGFIHLCVEIPISTRAESTIRGVNPLNYTTNHTSHSDSNGTSPEQLLRIIFEYTTKIANERTLVNVLLLMANMGREMIMADRCTVWLIDHVRDELFTTVAHGVDEIRIPLGSGFVGHSITTGEPILVEDAYNDPRHNAENDLRTGYRTKSIITVPFVGNDGSIIGAYQAINKVGTDAVFTPLDLEYLTLAASYAGKSLESVMLHEEIVDTQRDIILAMGEIGESRSKETSNHVNRVAEYSYVLAIGYGLSTEEAEQLKMVSPMHDIGKVAIPDAVLHKPGKLTEEEFELMKRHTTIGYNLLKASGRDLMKMASIVAYEHHEKWDGSGYPRGLSGEDIHLYGRITAIADVFDALGSDRVYKKAWELDLILRLFEEERGRHFDPRLVDIFFKQLPKLLQIRDNYKDID</sequence>
<dbReference type="PROSITE" id="PS51832">
    <property type="entry name" value="HD_GYP"/>
    <property type="match status" value="1"/>
</dbReference>
<dbReference type="CDD" id="cd00077">
    <property type="entry name" value="HDc"/>
    <property type="match status" value="1"/>
</dbReference>
<name>A0ABS7DAN8_9BACL</name>
<dbReference type="InterPro" id="IPR029016">
    <property type="entry name" value="GAF-like_dom_sf"/>
</dbReference>
<evidence type="ECO:0000313" key="3">
    <source>
        <dbReference type="Proteomes" id="UP000812277"/>
    </source>
</evidence>
<feature type="domain" description="HD-GYP" evidence="1">
    <location>
        <begin position="238"/>
        <end position="435"/>
    </location>
</feature>
<dbReference type="Gene3D" id="3.30.450.40">
    <property type="match status" value="1"/>
</dbReference>
<dbReference type="InterPro" id="IPR037522">
    <property type="entry name" value="HD_GYP_dom"/>
</dbReference>
<dbReference type="SUPFAM" id="SSF55781">
    <property type="entry name" value="GAF domain-like"/>
    <property type="match status" value="1"/>
</dbReference>
<keyword evidence="3" id="KW-1185">Reference proteome</keyword>
<proteinExistence type="predicted"/>
<gene>
    <name evidence="2" type="ORF">K0T92_20005</name>
</gene>
<dbReference type="Pfam" id="PF01590">
    <property type="entry name" value="GAF"/>
    <property type="match status" value="1"/>
</dbReference>
<protein>
    <submittedName>
        <fullName evidence="2">HD domain-containing protein</fullName>
    </submittedName>
</protein>
<dbReference type="InterPro" id="IPR052020">
    <property type="entry name" value="Cyclic_di-GMP/3'3'-cGAMP_PDE"/>
</dbReference>
<dbReference type="Gene3D" id="1.10.3210.10">
    <property type="entry name" value="Hypothetical protein af1432"/>
    <property type="match status" value="1"/>
</dbReference>
<dbReference type="SMART" id="SM00065">
    <property type="entry name" value="GAF"/>
    <property type="match status" value="1"/>
</dbReference>